<feature type="compositionally biased region" description="Low complexity" evidence="1">
    <location>
        <begin position="54"/>
        <end position="64"/>
    </location>
</feature>
<dbReference type="Proteomes" id="UP001283361">
    <property type="component" value="Unassembled WGS sequence"/>
</dbReference>
<dbReference type="AlphaFoldDB" id="A0AAE0YCB5"/>
<feature type="region of interest" description="Disordered" evidence="1">
    <location>
        <begin position="24"/>
        <end position="73"/>
    </location>
</feature>
<proteinExistence type="predicted"/>
<dbReference type="EMBL" id="JAWDGP010006471">
    <property type="protein sequence ID" value="KAK3740353.1"/>
    <property type="molecule type" value="Genomic_DNA"/>
</dbReference>
<evidence type="ECO:0000313" key="2">
    <source>
        <dbReference type="EMBL" id="KAK3740353.1"/>
    </source>
</evidence>
<evidence type="ECO:0000313" key="3">
    <source>
        <dbReference type="Proteomes" id="UP001283361"/>
    </source>
</evidence>
<gene>
    <name evidence="2" type="ORF">RRG08_004291</name>
</gene>
<comment type="caution">
    <text evidence="2">The sequence shown here is derived from an EMBL/GenBank/DDBJ whole genome shotgun (WGS) entry which is preliminary data.</text>
</comment>
<sequence length="73" mass="7486">MTFSGNCVPIIAASTAINFDALDGSHAHHRSSPRQRPVGDKSGGGRGSRLSNDTSASASASGTAEEIIMRSVE</sequence>
<accession>A0AAE0YCB5</accession>
<organism evidence="2 3">
    <name type="scientific">Elysia crispata</name>
    <name type="common">lettuce slug</name>
    <dbReference type="NCBI Taxonomy" id="231223"/>
    <lineage>
        <taxon>Eukaryota</taxon>
        <taxon>Metazoa</taxon>
        <taxon>Spiralia</taxon>
        <taxon>Lophotrochozoa</taxon>
        <taxon>Mollusca</taxon>
        <taxon>Gastropoda</taxon>
        <taxon>Heterobranchia</taxon>
        <taxon>Euthyneura</taxon>
        <taxon>Panpulmonata</taxon>
        <taxon>Sacoglossa</taxon>
        <taxon>Placobranchoidea</taxon>
        <taxon>Plakobranchidae</taxon>
        <taxon>Elysia</taxon>
    </lineage>
</organism>
<name>A0AAE0YCB5_9GAST</name>
<keyword evidence="3" id="KW-1185">Reference proteome</keyword>
<protein>
    <submittedName>
        <fullName evidence="2">Uncharacterized protein</fullName>
    </submittedName>
</protein>
<reference evidence="2" key="1">
    <citation type="journal article" date="2023" name="G3 (Bethesda)">
        <title>A reference genome for the long-term kleptoplast-retaining sea slug Elysia crispata morphotype clarki.</title>
        <authorList>
            <person name="Eastman K.E."/>
            <person name="Pendleton A.L."/>
            <person name="Shaikh M.A."/>
            <person name="Suttiyut T."/>
            <person name="Ogas R."/>
            <person name="Tomko P."/>
            <person name="Gavelis G."/>
            <person name="Widhalm J.R."/>
            <person name="Wisecaver J.H."/>
        </authorList>
    </citation>
    <scope>NUCLEOTIDE SEQUENCE</scope>
    <source>
        <strain evidence="2">ECLA1</strain>
    </source>
</reference>
<evidence type="ECO:0000256" key="1">
    <source>
        <dbReference type="SAM" id="MobiDB-lite"/>
    </source>
</evidence>